<accession>A0A9P7A2E2</accession>
<dbReference type="Proteomes" id="UP000714275">
    <property type="component" value="Unassembled WGS sequence"/>
</dbReference>
<evidence type="ECO:0000256" key="1">
    <source>
        <dbReference type="SAM" id="MobiDB-lite"/>
    </source>
</evidence>
<protein>
    <submittedName>
        <fullName evidence="3">TPR-like protein</fullName>
    </submittedName>
</protein>
<dbReference type="InterPro" id="IPR011990">
    <property type="entry name" value="TPR-like_helical_dom_sf"/>
</dbReference>
<dbReference type="PANTHER" id="PTHR19959:SF119">
    <property type="entry name" value="FUNGAL LIPASE-LIKE DOMAIN-CONTAINING PROTEIN"/>
    <property type="match status" value="1"/>
</dbReference>
<feature type="compositionally biased region" description="Polar residues" evidence="1">
    <location>
        <begin position="316"/>
        <end position="333"/>
    </location>
</feature>
<organism evidence="3 4">
    <name type="scientific">Suillus placidus</name>
    <dbReference type="NCBI Taxonomy" id="48579"/>
    <lineage>
        <taxon>Eukaryota</taxon>
        <taxon>Fungi</taxon>
        <taxon>Dikarya</taxon>
        <taxon>Basidiomycota</taxon>
        <taxon>Agaricomycotina</taxon>
        <taxon>Agaricomycetes</taxon>
        <taxon>Agaricomycetidae</taxon>
        <taxon>Boletales</taxon>
        <taxon>Suillineae</taxon>
        <taxon>Suillaceae</taxon>
        <taxon>Suillus</taxon>
    </lineage>
</organism>
<gene>
    <name evidence="3" type="ORF">EV702DRAFT_1042303</name>
</gene>
<keyword evidence="4" id="KW-1185">Reference proteome</keyword>
<dbReference type="EMBL" id="JABBWD010000006">
    <property type="protein sequence ID" value="KAG1781163.1"/>
    <property type="molecule type" value="Genomic_DNA"/>
</dbReference>
<dbReference type="PANTHER" id="PTHR19959">
    <property type="entry name" value="KINESIN LIGHT CHAIN"/>
    <property type="match status" value="1"/>
</dbReference>
<proteinExistence type="predicted"/>
<dbReference type="Pfam" id="PF13374">
    <property type="entry name" value="TPR_10"/>
    <property type="match status" value="5"/>
</dbReference>
<evidence type="ECO:0000313" key="4">
    <source>
        <dbReference type="Proteomes" id="UP000714275"/>
    </source>
</evidence>
<reference evidence="3" key="1">
    <citation type="journal article" date="2020" name="New Phytol.">
        <title>Comparative genomics reveals dynamic genome evolution in host specialist ectomycorrhizal fungi.</title>
        <authorList>
            <person name="Lofgren L.A."/>
            <person name="Nguyen N.H."/>
            <person name="Vilgalys R."/>
            <person name="Ruytinx J."/>
            <person name="Liao H.L."/>
            <person name="Branco S."/>
            <person name="Kuo A."/>
            <person name="LaButti K."/>
            <person name="Lipzen A."/>
            <person name="Andreopoulos W."/>
            <person name="Pangilinan J."/>
            <person name="Riley R."/>
            <person name="Hundley H."/>
            <person name="Na H."/>
            <person name="Barry K."/>
            <person name="Grigoriev I.V."/>
            <person name="Stajich J.E."/>
            <person name="Kennedy P.G."/>
        </authorList>
    </citation>
    <scope>NUCLEOTIDE SEQUENCE</scope>
    <source>
        <strain evidence="3">DOB743</strain>
    </source>
</reference>
<dbReference type="Pfam" id="PF12770">
    <property type="entry name" value="CHAT"/>
    <property type="match status" value="1"/>
</dbReference>
<evidence type="ECO:0000313" key="3">
    <source>
        <dbReference type="EMBL" id="KAG1781163.1"/>
    </source>
</evidence>
<dbReference type="Gene3D" id="1.25.40.10">
    <property type="entry name" value="Tetratricopeptide repeat domain"/>
    <property type="match status" value="5"/>
</dbReference>
<feature type="domain" description="CHAT" evidence="2">
    <location>
        <begin position="1158"/>
        <end position="1274"/>
    </location>
</feature>
<sequence>MLYRVVAKLFGFATGPSPDELAERVEWCLRTDDPHAVDDVISLHYDALEYYSATHDQRGLLRQGNSQDLDNAIAFYREALALQPVGCPDRSTSLNNLGSGLSTRFKRRGNVQDLDEAITLHTEALSLRSVGHSDRCSSLNNLANDLSARFEHRGNDQDLDEAIVLFREALSFCPVGDPDRFKSLHNLGILLCIRFKHRGKNQDLDEAVTLYRKILSLCPVGHPARYTSLNTLANQLSTRFEHRGNDQDLGEAIMLHREALSLSSVGHPDRPMSLNNLGNDLFIRFERRGNVQDLDEAIMLHREALSLRSICHPDRSTSLNNLGNDSSPASSSGAMEALASRPVGHPERSMSLKSLGVGLFIRFASRGNHKDLDDAIALCREALASCPVGHPDRPVSLNNLGFGLSTRFANRGSDQDLDEAFTIHTEALALRPAGHPDRHMSLTNLGNALANRFEHRGNDQDLDKAIAFQREALAAKAVGCPDRSTSLYNLGSGLATRFDHRGNDKDLDEAITLCREALSLHPVGHPDMSMSLNNLAAVLSTRFGYRGSDQDLDEAIALHREALSFRPVGHPDRFMSLNNLGGQLSTRFDHRGNDQDLDEAIALYREALASCSVNHPHRSSSLSNLGNGFSVRFEHRGNGQDLEEAIALHREALSLCSVGHPDRSSSLMNNLGNRLSIRFKDQGNEQDLDEATALHRKALSLRSVGHPDLFMSLNNLGNVLLIRFEHQHNGEDLSHALENLRCALALLKQHDPRQSVAHQSLATAYLLSHQSRLDGTGEDTDNINAVMHHIKVAANTVSGGLLSRLRASLRWVRHAEEYTHCTLLEAFATSMSLLDAYISATASVSSRHDAMKLFPGTLAVDAASCALRSGDVCRAVELLEQGRTLIWTQIARFRMPIDSLPGRGDHQKALMKKFRDLSSLLDRPPVNHSDGDRKVDAEAEATRYTRLVKDWNEAVEAIRKLEGFSNFLLTPLFSELQDAARGGPVIVLIASKSYCHAIIVPHKEPPINVGLAIDVEKITRLANAFQRTVNKQANHLEKQAKLIEALRELWVEVVHPVVSNLGKFAKPGSRIWWCPTSFFSFMPLHAAGEYRRGGKSLAQLYISSYTPSLTALIKARRHRDQPPPVSFAAIGQNRPEGASFTLDCVEPELTLNYMEPFKSAFLMRDKPLSLLDIAQLDLSSHAFAFLSACETAVGDFHTPDEVIHLAAALQFAGVNSVIGTLWKVNDPTVQHLVEAFYKTFCGDGTMNSKRAARALHRAVQSLADGKDMPLDQRILRTQPVATELQADIADSSLMDWYIISTSIHGSQSVCEEHKVTAQKEGLNEVRIRIIGSDTSIN</sequence>
<evidence type="ECO:0000259" key="2">
    <source>
        <dbReference type="Pfam" id="PF12770"/>
    </source>
</evidence>
<comment type="caution">
    <text evidence="3">The sequence shown here is derived from an EMBL/GenBank/DDBJ whole genome shotgun (WGS) entry which is preliminary data.</text>
</comment>
<dbReference type="OrthoDB" id="9991317at2759"/>
<dbReference type="SUPFAM" id="SSF81901">
    <property type="entry name" value="HCP-like"/>
    <property type="match status" value="3"/>
</dbReference>
<name>A0A9P7A2E2_9AGAM</name>
<feature type="region of interest" description="Disordered" evidence="1">
    <location>
        <begin position="316"/>
        <end position="337"/>
    </location>
</feature>
<dbReference type="InterPro" id="IPR024983">
    <property type="entry name" value="CHAT_dom"/>
</dbReference>